<dbReference type="InterPro" id="IPR036010">
    <property type="entry name" value="2Fe-2S_ferredoxin-like_sf"/>
</dbReference>
<name>A0A8J6N3A9_9DELT</name>
<evidence type="ECO:0000313" key="7">
    <source>
        <dbReference type="EMBL" id="MBC8178920.1"/>
    </source>
</evidence>
<dbReference type="InterPro" id="IPR002888">
    <property type="entry name" value="2Fe-2S-bd"/>
</dbReference>
<evidence type="ECO:0000259" key="6">
    <source>
        <dbReference type="PROSITE" id="PS51085"/>
    </source>
</evidence>
<dbReference type="GO" id="GO:0051537">
    <property type="term" value="F:2 iron, 2 sulfur cluster binding"/>
    <property type="evidence" value="ECO:0007669"/>
    <property type="project" value="UniProtKB-KW"/>
</dbReference>
<comment type="caution">
    <text evidence="7">The sequence shown here is derived from an EMBL/GenBank/DDBJ whole genome shotgun (WGS) entry which is preliminary data.</text>
</comment>
<evidence type="ECO:0000256" key="5">
    <source>
        <dbReference type="ARBA" id="ARBA00023014"/>
    </source>
</evidence>
<feature type="domain" description="2Fe-2S ferredoxin-type" evidence="6">
    <location>
        <begin position="8"/>
        <end position="84"/>
    </location>
</feature>
<reference evidence="7 8" key="1">
    <citation type="submission" date="2020-08" db="EMBL/GenBank/DDBJ databases">
        <title>Bridging the membrane lipid divide: bacteria of the FCB group superphylum have the potential to synthesize archaeal ether lipids.</title>
        <authorList>
            <person name="Villanueva L."/>
            <person name="Von Meijenfeldt F.A.B."/>
            <person name="Westbye A.B."/>
            <person name="Yadav S."/>
            <person name="Hopmans E.C."/>
            <person name="Dutilh B.E."/>
            <person name="Sinninghe Damste J.S."/>
        </authorList>
    </citation>
    <scope>NUCLEOTIDE SEQUENCE [LARGE SCALE GENOMIC DNA]</scope>
    <source>
        <strain evidence="7">NIOZ-UU27</strain>
    </source>
</reference>
<dbReference type="InterPro" id="IPR006058">
    <property type="entry name" value="2Fe2S_fd_BS"/>
</dbReference>
<keyword evidence="5" id="KW-0411">Iron-sulfur</keyword>
<dbReference type="InterPro" id="IPR012675">
    <property type="entry name" value="Beta-grasp_dom_sf"/>
</dbReference>
<dbReference type="PANTHER" id="PTHR44379">
    <property type="entry name" value="OXIDOREDUCTASE WITH IRON-SULFUR SUBUNIT"/>
    <property type="match status" value="1"/>
</dbReference>
<dbReference type="Gene3D" id="3.10.20.30">
    <property type="match status" value="1"/>
</dbReference>
<keyword evidence="4" id="KW-0408">Iron</keyword>
<proteinExistence type="predicted"/>
<dbReference type="GO" id="GO:0016491">
    <property type="term" value="F:oxidoreductase activity"/>
    <property type="evidence" value="ECO:0007669"/>
    <property type="project" value="UniProtKB-KW"/>
</dbReference>
<protein>
    <submittedName>
        <fullName evidence="7">(2Fe-2S)-binding protein</fullName>
    </submittedName>
</protein>
<organism evidence="7 8">
    <name type="scientific">Candidatus Desulfacyla euxinica</name>
    <dbReference type="NCBI Taxonomy" id="2841693"/>
    <lineage>
        <taxon>Bacteria</taxon>
        <taxon>Deltaproteobacteria</taxon>
        <taxon>Candidatus Desulfacyla</taxon>
    </lineage>
</organism>
<evidence type="ECO:0000313" key="8">
    <source>
        <dbReference type="Proteomes" id="UP000650524"/>
    </source>
</evidence>
<evidence type="ECO:0000256" key="3">
    <source>
        <dbReference type="ARBA" id="ARBA00023002"/>
    </source>
</evidence>
<evidence type="ECO:0000256" key="1">
    <source>
        <dbReference type="ARBA" id="ARBA00022714"/>
    </source>
</evidence>
<dbReference type="GO" id="GO:0046872">
    <property type="term" value="F:metal ion binding"/>
    <property type="evidence" value="ECO:0007669"/>
    <property type="project" value="UniProtKB-KW"/>
</dbReference>
<dbReference type="EMBL" id="JACNJD010000329">
    <property type="protein sequence ID" value="MBC8178920.1"/>
    <property type="molecule type" value="Genomic_DNA"/>
</dbReference>
<accession>A0A8J6N3A9</accession>
<dbReference type="Pfam" id="PF01799">
    <property type="entry name" value="Fer2_2"/>
    <property type="match status" value="1"/>
</dbReference>
<dbReference type="AlphaFoldDB" id="A0A8J6N3A9"/>
<evidence type="ECO:0000256" key="4">
    <source>
        <dbReference type="ARBA" id="ARBA00023004"/>
    </source>
</evidence>
<dbReference type="PROSITE" id="PS51085">
    <property type="entry name" value="2FE2S_FER_2"/>
    <property type="match status" value="1"/>
</dbReference>
<dbReference type="CDD" id="cd00207">
    <property type="entry name" value="fer2"/>
    <property type="match status" value="1"/>
</dbReference>
<dbReference type="SUPFAM" id="SSF47741">
    <property type="entry name" value="CO dehydrogenase ISP C-domain like"/>
    <property type="match status" value="1"/>
</dbReference>
<dbReference type="InterPro" id="IPR001041">
    <property type="entry name" value="2Fe-2S_ferredoxin-type"/>
</dbReference>
<dbReference type="Gene3D" id="1.10.150.120">
    <property type="entry name" value="[2Fe-2S]-binding domain"/>
    <property type="match status" value="1"/>
</dbReference>
<keyword evidence="3" id="KW-0560">Oxidoreductase</keyword>
<dbReference type="Proteomes" id="UP000650524">
    <property type="component" value="Unassembled WGS sequence"/>
</dbReference>
<sequence length="168" mass="18300">MKKRPGKQLLELTVNDEFYELAVEPQETLLEVLRNHLGLTGTKEGCGTGECGTCTVLMGDEPILSCLTLAMDCRQKEIRTIEGLDRENGLTVVQDAFLQQGAVQCGFCTPGMILATTALLEKNPNPSQEEIKKGLEGHLCRCTGYNKIFEAVEQAAARKSRHGDSGSV</sequence>
<dbReference type="SUPFAM" id="SSF54292">
    <property type="entry name" value="2Fe-2S ferredoxin-like"/>
    <property type="match status" value="1"/>
</dbReference>
<gene>
    <name evidence="7" type="ORF">H8E19_16065</name>
</gene>
<dbReference type="Pfam" id="PF00111">
    <property type="entry name" value="Fer2"/>
    <property type="match status" value="1"/>
</dbReference>
<keyword evidence="2" id="KW-0479">Metal-binding</keyword>
<dbReference type="PANTHER" id="PTHR44379:SF8">
    <property type="entry name" value="XANTHINE DEHYDROGENASE IRON-SULFUR-BINDING SUBUNIT XDHC-RELATED"/>
    <property type="match status" value="1"/>
</dbReference>
<evidence type="ECO:0000256" key="2">
    <source>
        <dbReference type="ARBA" id="ARBA00022723"/>
    </source>
</evidence>
<dbReference type="InterPro" id="IPR036884">
    <property type="entry name" value="2Fe-2S-bd_dom_sf"/>
</dbReference>
<dbReference type="InterPro" id="IPR051452">
    <property type="entry name" value="Diverse_Oxidoreductases"/>
</dbReference>
<dbReference type="PROSITE" id="PS00197">
    <property type="entry name" value="2FE2S_FER_1"/>
    <property type="match status" value="1"/>
</dbReference>
<keyword evidence="1" id="KW-0001">2Fe-2S</keyword>